<keyword evidence="5 9" id="KW-0067">ATP-binding</keyword>
<dbReference type="SUPFAM" id="SSF53150">
    <property type="entry name" value="DNA repair protein MutS, domain II"/>
    <property type="match status" value="1"/>
</dbReference>
<dbReference type="SUPFAM" id="SSF48334">
    <property type="entry name" value="DNA repair protein MutS, domain III"/>
    <property type="match status" value="1"/>
</dbReference>
<dbReference type="GO" id="GO:0005829">
    <property type="term" value="C:cytosol"/>
    <property type="evidence" value="ECO:0007669"/>
    <property type="project" value="TreeGrafter"/>
</dbReference>
<dbReference type="InterPro" id="IPR005748">
    <property type="entry name" value="DNA_mismatch_repair_MutS"/>
</dbReference>
<gene>
    <name evidence="9" type="primary">mutS</name>
    <name evidence="13" type="ORF">SAMN05660964_02913</name>
</gene>
<dbReference type="Pfam" id="PF05190">
    <property type="entry name" value="MutS_IV"/>
    <property type="match status" value="1"/>
</dbReference>
<evidence type="ECO:0000256" key="10">
    <source>
        <dbReference type="RuleBase" id="RU003756"/>
    </source>
</evidence>
<keyword evidence="14" id="KW-1185">Reference proteome</keyword>
<dbReference type="SUPFAM" id="SSF55271">
    <property type="entry name" value="DNA repair protein MutS, domain I"/>
    <property type="match status" value="1"/>
</dbReference>
<dbReference type="GO" id="GO:0030983">
    <property type="term" value="F:mismatched DNA binding"/>
    <property type="evidence" value="ECO:0007669"/>
    <property type="project" value="InterPro"/>
</dbReference>
<evidence type="ECO:0000256" key="8">
    <source>
        <dbReference type="ARBA" id="ARBA00024647"/>
    </source>
</evidence>
<comment type="similarity">
    <text evidence="1 9 10">Belongs to the DNA mismatch repair MutS family.</text>
</comment>
<dbReference type="Pfam" id="PF05192">
    <property type="entry name" value="MutS_III"/>
    <property type="match status" value="1"/>
</dbReference>
<dbReference type="EMBL" id="FNQP01000019">
    <property type="protein sequence ID" value="SEA94554.1"/>
    <property type="molecule type" value="Genomic_DNA"/>
</dbReference>
<organism evidence="13 14">
    <name type="scientific">Thiothrix caldifontis</name>
    <dbReference type="NCBI Taxonomy" id="525918"/>
    <lineage>
        <taxon>Bacteria</taxon>
        <taxon>Pseudomonadati</taxon>
        <taxon>Pseudomonadota</taxon>
        <taxon>Gammaproteobacteria</taxon>
        <taxon>Thiotrichales</taxon>
        <taxon>Thiotrichaceae</taxon>
        <taxon>Thiothrix</taxon>
    </lineage>
</organism>
<sequence>MEGTKGHNTAKLSGLIQQPQRAMSKEPQHTPMMQQYFRIKAEYPDILLFYRMGDFYELFMDDAKKAAALLDITLTARGATAGEPIPMAGVPYHAVEQYLAKLLKVGESVAICEQIGDPAKSKGPVERKITRLLTPGTVTDDYLLDDRRDNLLVAIHRLPAPLAGEGSGKGGSSYGIAAIDLSTGRFTVQEADSDTTLHNEIERLQPAEILHDEDWKPAFARNRISTPRPQWHFDLDTAKRLLLRQFGVHDLNGFGCNHLPLAIAAAGALLNYVQETQRTALPHINSLTVELSDEGIILDAASRRNLELEYSISGEHKNTLISVIDKTATSMGSRLLRRWLNKPLRDRFTLRNRQQAVGALLDQYRYETLLETLRGIGDIERIASRIALGSARPRDLSTLRGSLHVLPRIHGLISTIDNPHIQQLQTNIDLHEELRYLLDSAIIDNPPVVIRDGGVIAPGFDAELDELRNLSENADQYLLDLEAREKVRTGINNLKVAYNRVHGYYVEIPQSQLSRIPADYIRRQTLKGVERFILPELKKFEDKVLSARERALAREKAIYDNLLGDLLEHLNPIRNSAQAIAELDVLSNFAERANTLNYNCPALVDGAGIQIEAGRHPVVERTLDNPFVPNDLYMDSRRRMLMITGPNMGGKSTYMRQIALIVLLAHIGSYVPAQTARLGNIDRIFTRIGAHDDLSTGRSTFMVEMTEAANILNNATAHSLVLMDEIGRGTSTFDGLSLAWAFAEYLARDRKAFTLFATHYFELTVLPEQISTIVNVHIDAIEHGDKIVFLHAVKDGPANQSYGLQVAQLAGVPKSIIAQAKKKLVSLEKHSQQAPQPGQTLPLMFGTPTEPKDEIAEKVKAALAAVDPDELTPRQALDELYRLRKLLS</sequence>
<dbReference type="AlphaFoldDB" id="A0A1H4FB91"/>
<feature type="compositionally biased region" description="Polar residues" evidence="11">
    <location>
        <begin position="1"/>
        <end position="21"/>
    </location>
</feature>
<evidence type="ECO:0000256" key="11">
    <source>
        <dbReference type="SAM" id="MobiDB-lite"/>
    </source>
</evidence>
<dbReference type="CDD" id="cd03284">
    <property type="entry name" value="ABC_MutS1"/>
    <property type="match status" value="1"/>
</dbReference>
<dbReference type="InterPro" id="IPR007861">
    <property type="entry name" value="DNA_mismatch_repair_MutS_clamp"/>
</dbReference>
<dbReference type="InterPro" id="IPR045076">
    <property type="entry name" value="MutS"/>
</dbReference>
<evidence type="ECO:0000256" key="2">
    <source>
        <dbReference type="ARBA" id="ARBA00021982"/>
    </source>
</evidence>
<proteinExistence type="inferred from homology"/>
<dbReference type="Proteomes" id="UP000199397">
    <property type="component" value="Unassembled WGS sequence"/>
</dbReference>
<dbReference type="Pfam" id="PF05188">
    <property type="entry name" value="MutS_II"/>
    <property type="match status" value="1"/>
</dbReference>
<evidence type="ECO:0000259" key="12">
    <source>
        <dbReference type="PROSITE" id="PS00486"/>
    </source>
</evidence>
<protein>
    <recommendedName>
        <fullName evidence="2 9">DNA mismatch repair protein MutS</fullName>
    </recommendedName>
</protein>
<dbReference type="GO" id="GO:0140664">
    <property type="term" value="F:ATP-dependent DNA damage sensor activity"/>
    <property type="evidence" value="ECO:0007669"/>
    <property type="project" value="InterPro"/>
</dbReference>
<dbReference type="Gene3D" id="1.10.1420.10">
    <property type="match status" value="2"/>
</dbReference>
<keyword evidence="6 9" id="KW-0238">DNA-binding</keyword>
<dbReference type="NCBIfam" id="TIGR01070">
    <property type="entry name" value="mutS1"/>
    <property type="match status" value="1"/>
</dbReference>
<dbReference type="Pfam" id="PF01624">
    <property type="entry name" value="MutS_I"/>
    <property type="match status" value="1"/>
</dbReference>
<dbReference type="Gene3D" id="3.40.50.300">
    <property type="entry name" value="P-loop containing nucleotide triphosphate hydrolases"/>
    <property type="match status" value="1"/>
</dbReference>
<dbReference type="PANTHER" id="PTHR11361:SF34">
    <property type="entry name" value="DNA MISMATCH REPAIR PROTEIN MSH1, MITOCHONDRIAL"/>
    <property type="match status" value="1"/>
</dbReference>
<dbReference type="PIRSF" id="PIRSF037677">
    <property type="entry name" value="DNA_mis_repair_Msh6"/>
    <property type="match status" value="1"/>
</dbReference>
<dbReference type="InterPro" id="IPR036187">
    <property type="entry name" value="DNA_mismatch_repair_MutS_sf"/>
</dbReference>
<dbReference type="STRING" id="525918.SAMN05660964_02913"/>
<evidence type="ECO:0000256" key="6">
    <source>
        <dbReference type="ARBA" id="ARBA00023125"/>
    </source>
</evidence>
<dbReference type="FunFam" id="3.40.50.300:FF:000283">
    <property type="entry name" value="DNA mismatch repair protein MutS"/>
    <property type="match status" value="1"/>
</dbReference>
<dbReference type="HAMAP" id="MF_00096">
    <property type="entry name" value="MutS"/>
    <property type="match status" value="1"/>
</dbReference>
<feature type="binding site" evidence="9">
    <location>
        <begin position="645"/>
        <end position="652"/>
    </location>
    <ligand>
        <name>ATP</name>
        <dbReference type="ChEBI" id="CHEBI:30616"/>
    </ligand>
</feature>
<dbReference type="SMART" id="SM00534">
    <property type="entry name" value="MUTSac"/>
    <property type="match status" value="1"/>
</dbReference>
<dbReference type="SUPFAM" id="SSF52540">
    <property type="entry name" value="P-loop containing nucleoside triphosphate hydrolases"/>
    <property type="match status" value="1"/>
</dbReference>
<name>A0A1H4FB91_9GAMM</name>
<accession>A0A1H4FB91</accession>
<dbReference type="Gene3D" id="3.30.420.110">
    <property type="entry name" value="MutS, connector domain"/>
    <property type="match status" value="1"/>
</dbReference>
<dbReference type="InterPro" id="IPR000432">
    <property type="entry name" value="DNA_mismatch_repair_MutS_C"/>
</dbReference>
<evidence type="ECO:0000256" key="5">
    <source>
        <dbReference type="ARBA" id="ARBA00022840"/>
    </source>
</evidence>
<dbReference type="FunFam" id="3.40.1170.10:FF:000001">
    <property type="entry name" value="DNA mismatch repair protein MutS"/>
    <property type="match status" value="1"/>
</dbReference>
<keyword evidence="7 9" id="KW-0234">DNA repair</keyword>
<evidence type="ECO:0000256" key="7">
    <source>
        <dbReference type="ARBA" id="ARBA00023204"/>
    </source>
</evidence>
<dbReference type="InterPro" id="IPR036678">
    <property type="entry name" value="MutS_con_dom_sf"/>
</dbReference>
<dbReference type="PROSITE" id="PS00486">
    <property type="entry name" value="DNA_MISMATCH_REPAIR_2"/>
    <property type="match status" value="1"/>
</dbReference>
<dbReference type="GO" id="GO:0003684">
    <property type="term" value="F:damaged DNA binding"/>
    <property type="evidence" value="ECO:0007669"/>
    <property type="project" value="UniProtKB-UniRule"/>
</dbReference>
<dbReference type="GO" id="GO:0005524">
    <property type="term" value="F:ATP binding"/>
    <property type="evidence" value="ECO:0007669"/>
    <property type="project" value="UniProtKB-UniRule"/>
</dbReference>
<evidence type="ECO:0000256" key="4">
    <source>
        <dbReference type="ARBA" id="ARBA00022763"/>
    </source>
</evidence>
<evidence type="ECO:0000256" key="1">
    <source>
        <dbReference type="ARBA" id="ARBA00006271"/>
    </source>
</evidence>
<dbReference type="FunFam" id="1.10.1420.10:FF:000002">
    <property type="entry name" value="DNA mismatch repair protein MutS"/>
    <property type="match status" value="1"/>
</dbReference>
<feature type="domain" description="DNA mismatch repair proteins mutS family" evidence="12">
    <location>
        <begin position="719"/>
        <end position="735"/>
    </location>
</feature>
<dbReference type="InterPro" id="IPR027417">
    <property type="entry name" value="P-loop_NTPase"/>
</dbReference>
<dbReference type="InterPro" id="IPR007860">
    <property type="entry name" value="DNA_mmatch_repair_MutS_con_dom"/>
</dbReference>
<evidence type="ECO:0000256" key="9">
    <source>
        <dbReference type="HAMAP-Rule" id="MF_00096"/>
    </source>
</evidence>
<dbReference type="Pfam" id="PF00488">
    <property type="entry name" value="MutS_V"/>
    <property type="match status" value="1"/>
</dbReference>
<dbReference type="InterPro" id="IPR016151">
    <property type="entry name" value="DNA_mismatch_repair_MutS_N"/>
</dbReference>
<dbReference type="Gene3D" id="3.40.1170.10">
    <property type="entry name" value="DNA repair protein MutS, domain I"/>
    <property type="match status" value="1"/>
</dbReference>
<dbReference type="PANTHER" id="PTHR11361">
    <property type="entry name" value="DNA MISMATCH REPAIR PROTEIN MUTS FAMILY MEMBER"/>
    <property type="match status" value="1"/>
</dbReference>
<keyword evidence="4 9" id="KW-0227">DNA damage</keyword>
<evidence type="ECO:0000313" key="13">
    <source>
        <dbReference type="EMBL" id="SEA94554.1"/>
    </source>
</evidence>
<evidence type="ECO:0000313" key="14">
    <source>
        <dbReference type="Proteomes" id="UP000199397"/>
    </source>
</evidence>
<dbReference type="Gene3D" id="6.10.140.430">
    <property type="match status" value="1"/>
</dbReference>
<reference evidence="13 14" key="1">
    <citation type="submission" date="2016-10" db="EMBL/GenBank/DDBJ databases">
        <authorList>
            <person name="de Groot N.N."/>
        </authorList>
    </citation>
    <scope>NUCLEOTIDE SEQUENCE [LARGE SCALE GENOMIC DNA]</scope>
    <source>
        <strain evidence="13 14">DSM 21228</strain>
    </source>
</reference>
<evidence type="ECO:0000256" key="3">
    <source>
        <dbReference type="ARBA" id="ARBA00022741"/>
    </source>
</evidence>
<dbReference type="NCBIfam" id="NF003810">
    <property type="entry name" value="PRK05399.1"/>
    <property type="match status" value="1"/>
</dbReference>
<dbReference type="GO" id="GO:0006298">
    <property type="term" value="P:mismatch repair"/>
    <property type="evidence" value="ECO:0007669"/>
    <property type="project" value="UniProtKB-UniRule"/>
</dbReference>
<comment type="function">
    <text evidence="8 9">This protein is involved in the repair of mismatches in DNA. It is possible that it carries out the mismatch recognition step. This protein has a weak ATPase activity.</text>
</comment>
<dbReference type="InterPro" id="IPR007696">
    <property type="entry name" value="DNA_mismatch_repair_MutS_core"/>
</dbReference>
<feature type="region of interest" description="Disordered" evidence="11">
    <location>
        <begin position="1"/>
        <end position="28"/>
    </location>
</feature>
<keyword evidence="3 9" id="KW-0547">Nucleotide-binding</keyword>
<dbReference type="InterPro" id="IPR017261">
    <property type="entry name" value="DNA_mismatch_repair_MutS/MSH"/>
</dbReference>
<dbReference type="SMART" id="SM00533">
    <property type="entry name" value="MUTSd"/>
    <property type="match status" value="1"/>
</dbReference>
<dbReference type="InterPro" id="IPR007695">
    <property type="entry name" value="DNA_mismatch_repair_MutS-lik_N"/>
</dbReference>